<keyword evidence="7 13" id="KW-0862">Zinc</keyword>
<dbReference type="InterPro" id="IPR002320">
    <property type="entry name" value="Thr-tRNA-ligase_IIa"/>
</dbReference>
<dbReference type="Gene3D" id="3.30.980.10">
    <property type="entry name" value="Threonyl-trna Synthetase, Chain A, domain 2"/>
    <property type="match status" value="1"/>
</dbReference>
<evidence type="ECO:0000313" key="16">
    <source>
        <dbReference type="Proteomes" id="UP000176420"/>
    </source>
</evidence>
<dbReference type="Pfam" id="PF00587">
    <property type="entry name" value="tRNA-synt_2b"/>
    <property type="match status" value="1"/>
</dbReference>
<keyword evidence="2 13" id="KW-0963">Cytoplasm</keyword>
<feature type="binding site" evidence="13">
    <location>
        <position position="274"/>
    </location>
    <ligand>
        <name>Zn(2+)</name>
        <dbReference type="ChEBI" id="CHEBI:29105"/>
        <note>catalytic</note>
    </ligand>
</feature>
<dbReference type="Gene3D" id="3.40.50.800">
    <property type="entry name" value="Anticodon-binding domain"/>
    <property type="match status" value="1"/>
</dbReference>
<organism evidence="15 16">
    <name type="scientific">Candidatus Kerfeldbacteria bacterium RIFOXYB2_FULL_38_14</name>
    <dbReference type="NCBI Taxonomy" id="1798547"/>
    <lineage>
        <taxon>Bacteria</taxon>
        <taxon>Candidatus Kerfeldiibacteriota</taxon>
    </lineage>
</organism>
<keyword evidence="11 13" id="KW-0030">Aminoacyl-tRNA synthetase</keyword>
<evidence type="ECO:0000256" key="10">
    <source>
        <dbReference type="ARBA" id="ARBA00022917"/>
    </source>
</evidence>
<evidence type="ECO:0000313" key="15">
    <source>
        <dbReference type="EMBL" id="OGY86298.1"/>
    </source>
</evidence>
<dbReference type="SUPFAM" id="SSF55681">
    <property type="entry name" value="Class II aaRS and biotin synthetases"/>
    <property type="match status" value="1"/>
</dbReference>
<feature type="binding site" evidence="13">
    <location>
        <position position="325"/>
    </location>
    <ligand>
        <name>Zn(2+)</name>
        <dbReference type="ChEBI" id="CHEBI:29105"/>
        <note>catalytic</note>
    </ligand>
</feature>
<dbReference type="GO" id="GO:0046872">
    <property type="term" value="F:metal ion binding"/>
    <property type="evidence" value="ECO:0007669"/>
    <property type="project" value="UniProtKB-KW"/>
</dbReference>
<evidence type="ECO:0000256" key="7">
    <source>
        <dbReference type="ARBA" id="ARBA00022833"/>
    </source>
</evidence>
<dbReference type="FunFam" id="3.30.980.10:FF:000005">
    <property type="entry name" value="Threonyl-tRNA synthetase, mitochondrial"/>
    <property type="match status" value="1"/>
</dbReference>
<dbReference type="Pfam" id="PF07973">
    <property type="entry name" value="tRNA_SAD"/>
    <property type="match status" value="1"/>
</dbReference>
<dbReference type="HAMAP" id="MF_00184">
    <property type="entry name" value="Thr_tRNA_synth"/>
    <property type="match status" value="1"/>
</dbReference>
<dbReference type="Proteomes" id="UP000176420">
    <property type="component" value="Unassembled WGS sequence"/>
</dbReference>
<dbReference type="InterPro" id="IPR045864">
    <property type="entry name" value="aa-tRNA-synth_II/BPL/LPL"/>
</dbReference>
<keyword evidence="6 13" id="KW-0547">Nucleotide-binding</keyword>
<reference evidence="15 16" key="1">
    <citation type="journal article" date="2016" name="Nat. Commun.">
        <title>Thousands of microbial genomes shed light on interconnected biogeochemical processes in an aquifer system.</title>
        <authorList>
            <person name="Anantharaman K."/>
            <person name="Brown C.T."/>
            <person name="Hug L.A."/>
            <person name="Sharon I."/>
            <person name="Castelle C.J."/>
            <person name="Probst A.J."/>
            <person name="Thomas B.C."/>
            <person name="Singh A."/>
            <person name="Wilkins M.J."/>
            <person name="Karaoz U."/>
            <person name="Brodie E.L."/>
            <person name="Williams K.H."/>
            <person name="Hubbard S.S."/>
            <person name="Banfield J.F."/>
        </authorList>
    </citation>
    <scope>NUCLEOTIDE SEQUENCE [LARGE SCALE GENOMIC DNA]</scope>
</reference>
<comment type="similarity">
    <text evidence="1 13">Belongs to the class-II aminoacyl-tRNA synthetase family.</text>
</comment>
<dbReference type="GO" id="GO:0000049">
    <property type="term" value="F:tRNA binding"/>
    <property type="evidence" value="ECO:0007669"/>
    <property type="project" value="UniProtKB-KW"/>
</dbReference>
<dbReference type="PROSITE" id="PS50862">
    <property type="entry name" value="AA_TRNA_LIGASE_II"/>
    <property type="match status" value="1"/>
</dbReference>
<evidence type="ECO:0000256" key="5">
    <source>
        <dbReference type="ARBA" id="ARBA00022723"/>
    </source>
</evidence>
<evidence type="ECO:0000256" key="1">
    <source>
        <dbReference type="ARBA" id="ARBA00008226"/>
    </source>
</evidence>
<dbReference type="FunFam" id="3.30.930.10:FF:000002">
    <property type="entry name" value="Threonine--tRNA ligase"/>
    <property type="match status" value="1"/>
</dbReference>
<dbReference type="GO" id="GO:0006435">
    <property type="term" value="P:threonyl-tRNA aminoacylation"/>
    <property type="evidence" value="ECO:0007669"/>
    <property type="project" value="UniProtKB-UniRule"/>
</dbReference>
<evidence type="ECO:0000256" key="9">
    <source>
        <dbReference type="ARBA" id="ARBA00022884"/>
    </source>
</evidence>
<keyword evidence="10 13" id="KW-0648">Protein biosynthesis</keyword>
<dbReference type="GO" id="GO:0005737">
    <property type="term" value="C:cytoplasm"/>
    <property type="evidence" value="ECO:0007669"/>
    <property type="project" value="UniProtKB-SubCell"/>
</dbReference>
<dbReference type="SMART" id="SM00863">
    <property type="entry name" value="tRNA_SAD"/>
    <property type="match status" value="1"/>
</dbReference>
<protein>
    <recommendedName>
        <fullName evidence="13">Threonine--tRNA ligase</fullName>
        <ecNumber evidence="13">6.1.1.3</ecNumber>
    </recommendedName>
    <alternativeName>
        <fullName evidence="13">Threonyl-tRNA synthetase</fullName>
        <shortName evidence="13">ThrRS</shortName>
    </alternativeName>
</protein>
<evidence type="ECO:0000256" key="4">
    <source>
        <dbReference type="ARBA" id="ARBA00022598"/>
    </source>
</evidence>
<dbReference type="SUPFAM" id="SSF52954">
    <property type="entry name" value="Class II aaRS ABD-related"/>
    <property type="match status" value="1"/>
</dbReference>
<comment type="subunit">
    <text evidence="13">Homodimer.</text>
</comment>
<evidence type="ECO:0000256" key="2">
    <source>
        <dbReference type="ARBA" id="ARBA00022490"/>
    </source>
</evidence>
<evidence type="ECO:0000256" key="12">
    <source>
        <dbReference type="ARBA" id="ARBA00049515"/>
    </source>
</evidence>
<dbReference type="PANTHER" id="PTHR11451:SF44">
    <property type="entry name" value="THREONINE--TRNA LIGASE, CHLOROPLASTIC_MITOCHONDRIAL 2"/>
    <property type="match status" value="1"/>
</dbReference>
<dbReference type="Pfam" id="PF03129">
    <property type="entry name" value="HGTP_anticodon"/>
    <property type="match status" value="1"/>
</dbReference>
<accession>A0A1G2BAP7</accession>
<comment type="caution">
    <text evidence="15">The sequence shown here is derived from an EMBL/GenBank/DDBJ whole genome shotgun (WGS) entry which is preliminary data.</text>
</comment>
<comment type="cofactor">
    <cofactor evidence="13">
        <name>Zn(2+)</name>
        <dbReference type="ChEBI" id="CHEBI:29105"/>
    </cofactor>
    <text evidence="13">Binds 1 zinc ion per subunit.</text>
</comment>
<feature type="binding site" evidence="13">
    <location>
        <position position="454"/>
    </location>
    <ligand>
        <name>Zn(2+)</name>
        <dbReference type="ChEBI" id="CHEBI:29105"/>
        <note>catalytic</note>
    </ligand>
</feature>
<dbReference type="GO" id="GO:0005524">
    <property type="term" value="F:ATP binding"/>
    <property type="evidence" value="ECO:0007669"/>
    <property type="project" value="UniProtKB-UniRule"/>
</dbReference>
<evidence type="ECO:0000256" key="6">
    <source>
        <dbReference type="ARBA" id="ARBA00022741"/>
    </source>
</evidence>
<dbReference type="EC" id="6.1.1.3" evidence="13"/>
<dbReference type="SUPFAM" id="SSF55186">
    <property type="entry name" value="ThrRS/AlaRS common domain"/>
    <property type="match status" value="1"/>
</dbReference>
<dbReference type="AlphaFoldDB" id="A0A1G2BAP7"/>
<dbReference type="InterPro" id="IPR012947">
    <property type="entry name" value="tRNA_SAD"/>
</dbReference>
<evidence type="ECO:0000259" key="14">
    <source>
        <dbReference type="PROSITE" id="PS50862"/>
    </source>
</evidence>
<dbReference type="InterPro" id="IPR004154">
    <property type="entry name" value="Anticodon-bd"/>
</dbReference>
<name>A0A1G2BAP7_9BACT</name>
<proteinExistence type="inferred from homology"/>
<comment type="caution">
    <text evidence="13">Lacks conserved residue(s) required for the propagation of feature annotation.</text>
</comment>
<keyword evidence="4 13" id="KW-0436">Ligase</keyword>
<evidence type="ECO:0000256" key="8">
    <source>
        <dbReference type="ARBA" id="ARBA00022840"/>
    </source>
</evidence>
<gene>
    <name evidence="13" type="primary">thrS</name>
    <name evidence="15" type="ORF">A2319_05625</name>
</gene>
<dbReference type="NCBIfam" id="TIGR00418">
    <property type="entry name" value="thrS"/>
    <property type="match status" value="1"/>
</dbReference>
<comment type="catalytic activity">
    <reaction evidence="12 13">
        <text>tRNA(Thr) + L-threonine + ATP = L-threonyl-tRNA(Thr) + AMP + diphosphate + H(+)</text>
        <dbReference type="Rhea" id="RHEA:24624"/>
        <dbReference type="Rhea" id="RHEA-COMP:9670"/>
        <dbReference type="Rhea" id="RHEA-COMP:9704"/>
        <dbReference type="ChEBI" id="CHEBI:15378"/>
        <dbReference type="ChEBI" id="CHEBI:30616"/>
        <dbReference type="ChEBI" id="CHEBI:33019"/>
        <dbReference type="ChEBI" id="CHEBI:57926"/>
        <dbReference type="ChEBI" id="CHEBI:78442"/>
        <dbReference type="ChEBI" id="CHEBI:78534"/>
        <dbReference type="ChEBI" id="CHEBI:456215"/>
        <dbReference type="EC" id="6.1.1.3"/>
    </reaction>
</comment>
<dbReference type="PANTHER" id="PTHR11451">
    <property type="entry name" value="THREONINE-TRNA LIGASE"/>
    <property type="match status" value="1"/>
</dbReference>
<dbReference type="CDD" id="cd00771">
    <property type="entry name" value="ThrRS_core"/>
    <property type="match status" value="1"/>
</dbReference>
<keyword evidence="8 13" id="KW-0067">ATP-binding</keyword>
<dbReference type="FunFam" id="3.40.50.800:FF:000001">
    <property type="entry name" value="Threonine--tRNA ligase"/>
    <property type="match status" value="1"/>
</dbReference>
<dbReference type="InterPro" id="IPR002314">
    <property type="entry name" value="aa-tRNA-synt_IIb"/>
</dbReference>
<dbReference type="CDD" id="cd00860">
    <property type="entry name" value="ThrRS_anticodon"/>
    <property type="match status" value="1"/>
</dbReference>
<keyword evidence="9 13" id="KW-0694">RNA-binding</keyword>
<dbReference type="InterPro" id="IPR047246">
    <property type="entry name" value="ThrRS_anticodon"/>
</dbReference>
<evidence type="ECO:0000256" key="3">
    <source>
        <dbReference type="ARBA" id="ARBA00022555"/>
    </source>
</evidence>
<dbReference type="GO" id="GO:0004829">
    <property type="term" value="F:threonine-tRNA ligase activity"/>
    <property type="evidence" value="ECO:0007669"/>
    <property type="project" value="UniProtKB-UniRule"/>
</dbReference>
<keyword evidence="3 13" id="KW-0820">tRNA-binding</keyword>
<sequence>MNEKNERIKHSCEHVYAQAIKELYQDRVTLAVAHISEDGFANDAKWQQPISPDDLPKIEKKMQEIIKADLPIVRKEISIDEAKKLFANNPFKLEWVEQWAKQNQILTVYWTGDKYVDLCKGPHVEHTGEIKAFKLTAIAGAYWRGDEKNEMLTRVYGVAFDSKEELNDYITRHEEAKKRDHRKLGKELDLFTFSDLVGSGLPLYTQKGALIRKLLNNYVEELQSKAGYMQVWTPQITKADLFKISGHYDKYKENLFKVKSNYSEEEFFLKPMNCPQHTQIYASRPRSYRDLPIRMTDFAMLYRDEKPGELNGLARVRSFSQDDCHVFCREDQVDQEIDLALGMIKEVMNTFGFKYRYRLSTRDPKHPEKYIGNPDTWNKAEIWAEKIIKRNKIDYFEGPGEAAFYAPKMDLMATDALGREWQLSTIQIDYFMPEKFNLTYVDNNGTEKRPVMIHRAIIGSPERFIMILLEHFVGNFPLWLSPVQIDILSVSEKHLDYCQALTKEFQAANLRVELDSANESVGKKIRKSVKMKTPYVLVIGDQEMNSDQLSIRKRGEKETQQIDKTEFIKNTLNLIAEKSLEL</sequence>
<evidence type="ECO:0000256" key="13">
    <source>
        <dbReference type="HAMAP-Rule" id="MF_00184"/>
    </source>
</evidence>
<dbReference type="InterPro" id="IPR036621">
    <property type="entry name" value="Anticodon-bd_dom_sf"/>
</dbReference>
<dbReference type="EMBL" id="MHKI01000022">
    <property type="protein sequence ID" value="OGY86298.1"/>
    <property type="molecule type" value="Genomic_DNA"/>
</dbReference>
<dbReference type="InterPro" id="IPR018163">
    <property type="entry name" value="Thr/Ala-tRNA-synth_IIc_edit"/>
</dbReference>
<dbReference type="PRINTS" id="PR01047">
    <property type="entry name" value="TRNASYNTHTHR"/>
</dbReference>
<feature type="domain" description="Aminoacyl-transfer RNA synthetases class-II family profile" evidence="14">
    <location>
        <begin position="211"/>
        <end position="477"/>
    </location>
</feature>
<keyword evidence="5 13" id="KW-0479">Metal-binding</keyword>
<comment type="subcellular location">
    <subcellularLocation>
        <location evidence="13">Cytoplasm</location>
    </subcellularLocation>
</comment>
<dbReference type="InterPro" id="IPR033728">
    <property type="entry name" value="ThrRS_core"/>
</dbReference>
<dbReference type="Gene3D" id="3.30.930.10">
    <property type="entry name" value="Bira Bifunctional Protein, Domain 2"/>
    <property type="match status" value="1"/>
</dbReference>
<evidence type="ECO:0000256" key="11">
    <source>
        <dbReference type="ARBA" id="ARBA00023146"/>
    </source>
</evidence>
<dbReference type="InterPro" id="IPR006195">
    <property type="entry name" value="aa-tRNA-synth_II"/>
</dbReference>